<reference evidence="1 2" key="1">
    <citation type="submission" date="2020-05" db="EMBL/GenBank/DDBJ databases">
        <authorList>
            <person name="Khan S.A."/>
            <person name="Jeon C.O."/>
            <person name="Chun B.H."/>
        </authorList>
    </citation>
    <scope>NUCLEOTIDE SEQUENCE [LARGE SCALE GENOMIC DNA]</scope>
    <source>
        <strain evidence="1 2">B156</strain>
    </source>
</reference>
<protein>
    <submittedName>
        <fullName evidence="1">Uncharacterized protein</fullName>
    </submittedName>
</protein>
<keyword evidence="2" id="KW-1185">Reference proteome</keyword>
<dbReference type="SUPFAM" id="SSF52799">
    <property type="entry name" value="(Phosphotyrosine protein) phosphatases II"/>
    <property type="match status" value="1"/>
</dbReference>
<dbReference type="Gene3D" id="3.90.190.10">
    <property type="entry name" value="Protein tyrosine phosphatase superfamily"/>
    <property type="match status" value="1"/>
</dbReference>
<dbReference type="Proteomes" id="UP000552954">
    <property type="component" value="Unassembled WGS sequence"/>
</dbReference>
<reference evidence="1 2" key="2">
    <citation type="submission" date="2020-06" db="EMBL/GenBank/DDBJ databases">
        <title>Ramlibacter rhizophilus sp. nov., isolated from rhizosphere soil of national flower Mugunghwa from South Korea.</title>
        <authorList>
            <person name="Zheng-Fei Y."/>
            <person name="Huan T."/>
        </authorList>
    </citation>
    <scope>NUCLEOTIDE SEQUENCE [LARGE SCALE GENOMIC DNA]</scope>
    <source>
        <strain evidence="1 2">B156</strain>
    </source>
</reference>
<proteinExistence type="predicted"/>
<evidence type="ECO:0000313" key="1">
    <source>
        <dbReference type="EMBL" id="NNU45246.1"/>
    </source>
</evidence>
<dbReference type="AlphaFoldDB" id="A0A849KIJ4"/>
<dbReference type="InterPro" id="IPR029021">
    <property type="entry name" value="Prot-tyrosine_phosphatase-like"/>
</dbReference>
<sequence length="162" mass="17552">MPAESSRFMRRWWIDEATVLAGSNPNDGDLSALRAEGFGMAVSLLDASQQRPNFDPGSAAGRGWMLYTIPIDQRAAAPTLVQACEFAALLGAVSNVTKSLVFCSDDVGRPAFMGAVYWIAKGIPVSAAMARVTLSARVDITWHESSEEVLRSFGKLGWRIRS</sequence>
<dbReference type="EMBL" id="JABFCS010000001">
    <property type="protein sequence ID" value="NNU45246.1"/>
    <property type="molecule type" value="Genomic_DNA"/>
</dbReference>
<comment type="caution">
    <text evidence="1">The sequence shown here is derived from an EMBL/GenBank/DDBJ whole genome shotgun (WGS) entry which is preliminary data.</text>
</comment>
<accession>A0A849KIJ4</accession>
<evidence type="ECO:0000313" key="2">
    <source>
        <dbReference type="Proteomes" id="UP000552954"/>
    </source>
</evidence>
<organism evidence="1 2">
    <name type="scientific">Ramlibacter montanisoli</name>
    <dbReference type="NCBI Taxonomy" id="2732512"/>
    <lineage>
        <taxon>Bacteria</taxon>
        <taxon>Pseudomonadati</taxon>
        <taxon>Pseudomonadota</taxon>
        <taxon>Betaproteobacteria</taxon>
        <taxon>Burkholderiales</taxon>
        <taxon>Comamonadaceae</taxon>
        <taxon>Ramlibacter</taxon>
    </lineage>
</organism>
<gene>
    <name evidence="1" type="ORF">HK415_21980</name>
</gene>
<name>A0A849KIJ4_9BURK</name>
<dbReference type="RefSeq" id="WP_171562901.1">
    <property type="nucleotide sequence ID" value="NZ_JABFCS010000001.1"/>
</dbReference>